<dbReference type="InterPro" id="IPR036388">
    <property type="entry name" value="WH-like_DNA-bd_sf"/>
</dbReference>
<dbReference type="SUPFAM" id="SSF52540">
    <property type="entry name" value="P-loop containing nucleoside triphosphate hydrolases"/>
    <property type="match status" value="1"/>
</dbReference>
<dbReference type="InParanoid" id="A0A1X7SSY6"/>
<sequence>AVNVNEWLKEGKVELTVKRVLMHGLPGSGKTCSQRLLLNKGPPEKPVTDSTGIACRAVKATRMSAHDDRMEEIDVKALLLRLAHDLKKAAAKQKKSPTEDHSTEPMEDSSETKTTEPAKLADESGEATKTGYPADDIEANKIISDIVKEIPNAKGKFDRHWVYFIDSGGQTAFQELLPLFIRASSFNIITLDLSKDIDIKLEQKYRINGESLSQIDKNSTGDSKPFSCTNIQFLKDTLSSGAILQPYQPSQPIGSKEKTSTGSSSTDPQCPEYFVLGTHEDQKKPGVIEKYNDELQKLKLGSEKKGYRIIPAVINSPKIIYPVNTMLESGPKREEEAEKLCKIIYNQVSGDEITIPVQWFAFELTLLEKAEREGRSFLPIEDVLHAGESLKMNKAQTEKALQHLHDVTIILYYPQVSDYVFVDPHPILDILSRLLVRATYEIPQEHLGHFVKKTSLSNELEEDLKFRGLFTKALLKKLKDDEDFSKPNFIKLLLHLHIIVEIDKKDESEEKKYFIPSALPPCPKTRSAPKSDIDPLQIVWCSRESDLEDSYEILPVPRGIFFLAIVNLMKHSKPLQFRFASKSPEYFRYRDAMSFRVRHQKDSIGIVHIIKKDRCIEIYFEA</sequence>
<name>A0A1X7SSY6_AMPQE</name>
<evidence type="ECO:0000256" key="1">
    <source>
        <dbReference type="SAM" id="MobiDB-lite"/>
    </source>
</evidence>
<feature type="compositionally biased region" description="Basic and acidic residues" evidence="1">
    <location>
        <begin position="96"/>
        <end position="122"/>
    </location>
</feature>
<dbReference type="EnsemblMetazoa" id="Aqu2.1.05186_001">
    <property type="protein sequence ID" value="Aqu2.1.05186_001"/>
    <property type="gene ID" value="Aqu2.1.05186"/>
</dbReference>
<accession>A0A1X7SSY6</accession>
<evidence type="ECO:0000313" key="2">
    <source>
        <dbReference type="EnsemblMetazoa" id="Aqu2.1.05186_001"/>
    </source>
</evidence>
<proteinExistence type="predicted"/>
<reference evidence="2" key="1">
    <citation type="submission" date="2017-05" db="UniProtKB">
        <authorList>
            <consortium name="EnsemblMetazoa"/>
        </authorList>
    </citation>
    <scope>IDENTIFICATION</scope>
</reference>
<feature type="region of interest" description="Disordered" evidence="1">
    <location>
        <begin position="90"/>
        <end position="133"/>
    </location>
</feature>
<dbReference type="Gene3D" id="1.10.10.10">
    <property type="entry name" value="Winged helix-like DNA-binding domain superfamily/Winged helix DNA-binding domain"/>
    <property type="match status" value="1"/>
</dbReference>
<dbReference type="InterPro" id="IPR027417">
    <property type="entry name" value="P-loop_NTPase"/>
</dbReference>
<protein>
    <submittedName>
        <fullName evidence="2">Uncharacterized protein</fullName>
    </submittedName>
</protein>
<organism evidence="2">
    <name type="scientific">Amphimedon queenslandica</name>
    <name type="common">Sponge</name>
    <dbReference type="NCBI Taxonomy" id="400682"/>
    <lineage>
        <taxon>Eukaryota</taxon>
        <taxon>Metazoa</taxon>
        <taxon>Porifera</taxon>
        <taxon>Demospongiae</taxon>
        <taxon>Heteroscleromorpha</taxon>
        <taxon>Haplosclerida</taxon>
        <taxon>Niphatidae</taxon>
        <taxon>Amphimedon</taxon>
    </lineage>
</organism>
<feature type="region of interest" description="Disordered" evidence="1">
    <location>
        <begin position="249"/>
        <end position="271"/>
    </location>
</feature>
<dbReference type="AlphaFoldDB" id="A0A1X7SSY6"/>